<feature type="binding site" evidence="5 10">
    <location>
        <position position="360"/>
    </location>
    <ligand>
        <name>Zn(2+)</name>
        <dbReference type="ChEBI" id="CHEBI:29105"/>
    </ligand>
</feature>
<comment type="pathway">
    <text evidence="5">Amino-acid biosynthesis; L-histidine biosynthesis; L-histidine from 5-phospho-alpha-D-ribose 1-diphosphate: step 9/9.</text>
</comment>
<gene>
    <name evidence="5" type="primary">hisD</name>
    <name evidence="12" type="ORF">A2042_00605</name>
</gene>
<keyword evidence="3 5" id="KW-0862">Zinc</keyword>
<feature type="binding site" evidence="5 9">
    <location>
        <position position="327"/>
    </location>
    <ligand>
        <name>substrate</name>
    </ligand>
</feature>
<keyword evidence="5 8" id="KW-0520">NAD</keyword>
<evidence type="ECO:0000256" key="4">
    <source>
        <dbReference type="ARBA" id="ARBA00023002"/>
    </source>
</evidence>
<dbReference type="InterPro" id="IPR016161">
    <property type="entry name" value="Ald_DH/histidinol_DH"/>
</dbReference>
<dbReference type="PROSITE" id="PS00611">
    <property type="entry name" value="HISOL_DEHYDROGENASE"/>
    <property type="match status" value="1"/>
</dbReference>
<dbReference type="UniPathway" id="UPA00031">
    <property type="reaction ID" value="UER00014"/>
</dbReference>
<comment type="catalytic activity">
    <reaction evidence="5">
        <text>L-histidinol + 2 NAD(+) + H2O = L-histidine + 2 NADH + 3 H(+)</text>
        <dbReference type="Rhea" id="RHEA:20641"/>
        <dbReference type="ChEBI" id="CHEBI:15377"/>
        <dbReference type="ChEBI" id="CHEBI:15378"/>
        <dbReference type="ChEBI" id="CHEBI:57540"/>
        <dbReference type="ChEBI" id="CHEBI:57595"/>
        <dbReference type="ChEBI" id="CHEBI:57699"/>
        <dbReference type="ChEBI" id="CHEBI:57945"/>
        <dbReference type="EC" id="1.1.1.23"/>
    </reaction>
</comment>
<evidence type="ECO:0000256" key="1">
    <source>
        <dbReference type="ARBA" id="ARBA00010178"/>
    </source>
</evidence>
<evidence type="ECO:0000256" key="7">
    <source>
        <dbReference type="PIRSR" id="PIRSR000099-1"/>
    </source>
</evidence>
<keyword evidence="5" id="KW-0368">Histidine biosynthesis</keyword>
<comment type="cofactor">
    <cofactor evidence="5 10">
        <name>Zn(2+)</name>
        <dbReference type="ChEBI" id="CHEBI:29105"/>
    </cofactor>
    <text evidence="5 10">Binds 1 zinc ion per subunit.</text>
</comment>
<evidence type="ECO:0000256" key="8">
    <source>
        <dbReference type="PIRSR" id="PIRSR000099-2"/>
    </source>
</evidence>
<feature type="binding site" evidence="5 9">
    <location>
        <position position="258"/>
    </location>
    <ligand>
        <name>substrate</name>
    </ligand>
</feature>
<evidence type="ECO:0000256" key="11">
    <source>
        <dbReference type="RuleBase" id="RU004175"/>
    </source>
</evidence>
<dbReference type="EC" id="1.1.1.23" evidence="5"/>
<evidence type="ECO:0000256" key="3">
    <source>
        <dbReference type="ARBA" id="ARBA00022833"/>
    </source>
</evidence>
<evidence type="ECO:0000256" key="9">
    <source>
        <dbReference type="PIRSR" id="PIRSR000099-3"/>
    </source>
</evidence>
<dbReference type="GO" id="GO:0051287">
    <property type="term" value="F:NAD binding"/>
    <property type="evidence" value="ECO:0007669"/>
    <property type="project" value="InterPro"/>
</dbReference>
<keyword evidence="5" id="KW-0028">Amino-acid biosynthesis</keyword>
<feature type="binding site" evidence="5 10">
    <location>
        <position position="258"/>
    </location>
    <ligand>
        <name>Zn(2+)</name>
        <dbReference type="ChEBI" id="CHEBI:29105"/>
    </ligand>
</feature>
<dbReference type="AlphaFoldDB" id="A0A1F7RHL9"/>
<comment type="similarity">
    <text evidence="1 5 6 11">Belongs to the histidinol dehydrogenase family.</text>
</comment>
<name>A0A1F7RHL9_9BACT</name>
<evidence type="ECO:0000256" key="10">
    <source>
        <dbReference type="PIRSR" id="PIRSR000099-4"/>
    </source>
</evidence>
<dbReference type="Gene3D" id="1.20.5.1300">
    <property type="match status" value="1"/>
</dbReference>
<feature type="binding site" evidence="5 9">
    <location>
        <position position="261"/>
    </location>
    <ligand>
        <name>substrate</name>
    </ligand>
</feature>
<evidence type="ECO:0000313" key="13">
    <source>
        <dbReference type="Proteomes" id="UP000178526"/>
    </source>
</evidence>
<dbReference type="PRINTS" id="PR00083">
    <property type="entry name" value="HOLDHDRGNASE"/>
</dbReference>
<organism evidence="12 13">
    <name type="scientific">Candidatus Schekmanbacteria bacterium GWA2_38_11</name>
    <dbReference type="NCBI Taxonomy" id="1817876"/>
    <lineage>
        <taxon>Bacteria</taxon>
        <taxon>Candidatus Schekmaniibacteriota</taxon>
    </lineage>
</organism>
<dbReference type="Pfam" id="PF00815">
    <property type="entry name" value="Histidinol_dh"/>
    <property type="match status" value="1"/>
</dbReference>
<sequence length="427" mass="46821">MKIIRSQDREFKNFSSLLLDRSRQKSAEVEKKVREIIDKVKRSGDKALMKFSRDFDGVSFNPAEFRVREEEFLLAEKAVPEQVKRDMKAAMERIKKFQLKSLKGSWIYSEKKGILLGQAVKPINTVGIYVPGGKASYPSSVFMNAIPAKIAGVRKIIMCSPAPQGRLNPYCLVAAKLSEVDEVYKVGGAQAIAAMAYGTDTIPRVDKIVGPGNIFVATAKKMVFGEVGIDMVAGPTEVVVLADSGANPKFIAADMLSQAEHDETASAILVTDSEKIASQTSREISRQVLKLKRSEIARKSLGKYGAIILTETIDQAADIVNQIAPEHLEIMARNPMRFVSKIENAGAIFLGSYSPEALGDYAAGPSHVLPTGGTARFSSALSADDFIKKISLISYDKNQFLKVKKLLETMAKIEGLDGHFESVRLRR</sequence>
<evidence type="ECO:0000256" key="5">
    <source>
        <dbReference type="HAMAP-Rule" id="MF_01024"/>
    </source>
</evidence>
<dbReference type="CDD" id="cd06572">
    <property type="entry name" value="Histidinol_dh"/>
    <property type="match status" value="1"/>
</dbReference>
<feature type="binding site" evidence="5 9">
    <location>
        <position position="236"/>
    </location>
    <ligand>
        <name>substrate</name>
    </ligand>
</feature>
<dbReference type="FunFam" id="3.40.50.1980:FF:000026">
    <property type="entry name" value="Histidinol dehydrogenase"/>
    <property type="match status" value="1"/>
</dbReference>
<comment type="caution">
    <text evidence="12">The sequence shown here is derived from an EMBL/GenBank/DDBJ whole genome shotgun (WGS) entry which is preliminary data.</text>
</comment>
<dbReference type="GO" id="GO:0005829">
    <property type="term" value="C:cytosol"/>
    <property type="evidence" value="ECO:0007669"/>
    <property type="project" value="TreeGrafter"/>
</dbReference>
<dbReference type="NCBIfam" id="TIGR00069">
    <property type="entry name" value="hisD"/>
    <property type="match status" value="1"/>
</dbReference>
<dbReference type="Gene3D" id="3.40.50.1980">
    <property type="entry name" value="Nitrogenase molybdenum iron protein domain"/>
    <property type="match status" value="2"/>
</dbReference>
<evidence type="ECO:0000313" key="12">
    <source>
        <dbReference type="EMBL" id="OGL40447.1"/>
    </source>
</evidence>
<feature type="binding site" evidence="5 8">
    <location>
        <position position="213"/>
    </location>
    <ligand>
        <name>NAD(+)</name>
        <dbReference type="ChEBI" id="CHEBI:57540"/>
    </ligand>
</feature>
<dbReference type="HAMAP" id="MF_01024">
    <property type="entry name" value="HisD"/>
    <property type="match status" value="1"/>
</dbReference>
<proteinExistence type="inferred from homology"/>
<dbReference type="Proteomes" id="UP000178526">
    <property type="component" value="Unassembled WGS sequence"/>
</dbReference>
<feature type="binding site" evidence="5 9">
    <location>
        <position position="419"/>
    </location>
    <ligand>
        <name>substrate</name>
    </ligand>
</feature>
<accession>A0A1F7RHL9</accession>
<protein>
    <recommendedName>
        <fullName evidence="5">Histidinol dehydrogenase</fullName>
        <shortName evidence="5">HDH</shortName>
        <ecNumber evidence="5">1.1.1.23</ecNumber>
    </recommendedName>
</protein>
<dbReference type="GO" id="GO:0000105">
    <property type="term" value="P:L-histidine biosynthetic process"/>
    <property type="evidence" value="ECO:0007669"/>
    <property type="project" value="UniProtKB-UniRule"/>
</dbReference>
<dbReference type="PANTHER" id="PTHR21256:SF2">
    <property type="entry name" value="HISTIDINE BIOSYNTHESIS TRIFUNCTIONAL PROTEIN"/>
    <property type="match status" value="1"/>
</dbReference>
<feature type="active site" description="Proton acceptor" evidence="5 7">
    <location>
        <position position="326"/>
    </location>
</feature>
<feature type="binding site" evidence="5 9">
    <location>
        <position position="414"/>
    </location>
    <ligand>
        <name>substrate</name>
    </ligand>
</feature>
<dbReference type="PIRSF" id="PIRSF000099">
    <property type="entry name" value="Histidinol_dh"/>
    <property type="match status" value="1"/>
</dbReference>
<dbReference type="EMBL" id="MGDB01000098">
    <property type="protein sequence ID" value="OGL40447.1"/>
    <property type="molecule type" value="Genomic_DNA"/>
</dbReference>
<dbReference type="InterPro" id="IPR012131">
    <property type="entry name" value="Hstdl_DH"/>
</dbReference>
<dbReference type="FunFam" id="3.40.50.1980:FF:000001">
    <property type="entry name" value="Histidinol dehydrogenase"/>
    <property type="match status" value="1"/>
</dbReference>
<feature type="binding site" evidence="5 8">
    <location>
        <position position="129"/>
    </location>
    <ligand>
        <name>NAD(+)</name>
        <dbReference type="ChEBI" id="CHEBI:57540"/>
    </ligand>
</feature>
<feature type="binding site" evidence="5 9">
    <location>
        <position position="360"/>
    </location>
    <ligand>
        <name>substrate</name>
    </ligand>
</feature>
<feature type="active site" description="Proton acceptor" evidence="5 7">
    <location>
        <position position="327"/>
    </location>
</feature>
<feature type="binding site" evidence="5 10">
    <location>
        <position position="419"/>
    </location>
    <ligand>
        <name>Zn(2+)</name>
        <dbReference type="ChEBI" id="CHEBI:29105"/>
    </ligand>
</feature>
<dbReference type="InterPro" id="IPR001692">
    <property type="entry name" value="Histidinol_DH_CS"/>
</dbReference>
<comment type="function">
    <text evidence="5">Catalyzes the sequential NAD-dependent oxidations of L-histidinol to L-histidinaldehyde and then to L-histidine.</text>
</comment>
<dbReference type="GO" id="GO:0008270">
    <property type="term" value="F:zinc ion binding"/>
    <property type="evidence" value="ECO:0007669"/>
    <property type="project" value="UniProtKB-UniRule"/>
</dbReference>
<dbReference type="SUPFAM" id="SSF53720">
    <property type="entry name" value="ALDH-like"/>
    <property type="match status" value="1"/>
</dbReference>
<keyword evidence="2 5" id="KW-0479">Metal-binding</keyword>
<keyword evidence="4 5" id="KW-0560">Oxidoreductase</keyword>
<feature type="binding site" evidence="5 10">
    <location>
        <position position="261"/>
    </location>
    <ligand>
        <name>Zn(2+)</name>
        <dbReference type="ChEBI" id="CHEBI:29105"/>
    </ligand>
</feature>
<reference evidence="12 13" key="1">
    <citation type="journal article" date="2016" name="Nat. Commun.">
        <title>Thousands of microbial genomes shed light on interconnected biogeochemical processes in an aquifer system.</title>
        <authorList>
            <person name="Anantharaman K."/>
            <person name="Brown C.T."/>
            <person name="Hug L.A."/>
            <person name="Sharon I."/>
            <person name="Castelle C.J."/>
            <person name="Probst A.J."/>
            <person name="Thomas B.C."/>
            <person name="Singh A."/>
            <person name="Wilkins M.J."/>
            <person name="Karaoz U."/>
            <person name="Brodie E.L."/>
            <person name="Williams K.H."/>
            <person name="Hubbard S.S."/>
            <person name="Banfield J.F."/>
        </authorList>
    </citation>
    <scope>NUCLEOTIDE SEQUENCE [LARGE SCALE GENOMIC DNA]</scope>
</reference>
<dbReference type="InterPro" id="IPR022695">
    <property type="entry name" value="Histidinol_DH_monofunct"/>
</dbReference>
<feature type="binding site" evidence="5 8">
    <location>
        <position position="190"/>
    </location>
    <ligand>
        <name>NAD(+)</name>
        <dbReference type="ChEBI" id="CHEBI:57540"/>
    </ligand>
</feature>
<evidence type="ECO:0000256" key="6">
    <source>
        <dbReference type="PIRNR" id="PIRNR000099"/>
    </source>
</evidence>
<dbReference type="GO" id="GO:0004399">
    <property type="term" value="F:histidinol dehydrogenase activity"/>
    <property type="evidence" value="ECO:0007669"/>
    <property type="project" value="UniProtKB-UniRule"/>
</dbReference>
<evidence type="ECO:0000256" key="2">
    <source>
        <dbReference type="ARBA" id="ARBA00022723"/>
    </source>
</evidence>
<dbReference type="PANTHER" id="PTHR21256">
    <property type="entry name" value="HISTIDINOL DEHYDROGENASE HDH"/>
    <property type="match status" value="1"/>
</dbReference>